<evidence type="ECO:0000256" key="1">
    <source>
        <dbReference type="SAM" id="Phobius"/>
    </source>
</evidence>
<evidence type="ECO:0000313" key="2">
    <source>
        <dbReference type="EMBL" id="PVI95337.1"/>
    </source>
</evidence>
<accession>A0A2T8T0Z1</accession>
<name>A0A2T8T0Z1_SALER</name>
<reference evidence="2 3" key="1">
    <citation type="submission" date="2018-04" db="EMBL/GenBank/DDBJ databases">
        <title>Serotype diversity and antimicrobial resistance among Salmonella enterica isolated from patients at an equine referral hospital.</title>
        <authorList>
            <person name="Leon I.M."/>
            <person name="Lawhon S.D."/>
            <person name="Norman K.N."/>
            <person name="Threadgill D.S."/>
            <person name="Ohta N."/>
            <person name="Vinasco J."/>
            <person name="Scott H.M."/>
        </authorList>
    </citation>
    <scope>NUCLEOTIDE SEQUENCE [LARGE SCALE GENOMIC DNA]</scope>
    <source>
        <strain evidence="2 3">235</strain>
    </source>
</reference>
<protein>
    <submittedName>
        <fullName evidence="2">Uncharacterized protein</fullName>
    </submittedName>
</protein>
<feature type="transmembrane region" description="Helical" evidence="1">
    <location>
        <begin position="22"/>
        <end position="41"/>
    </location>
</feature>
<comment type="caution">
    <text evidence="2">The sequence shown here is derived from an EMBL/GenBank/DDBJ whole genome shotgun (WGS) entry which is preliminary data.</text>
</comment>
<keyword evidence="1" id="KW-0472">Membrane</keyword>
<sequence>MLEDSISDQTGDDELAPMVDGLSGALCIFILITTVFMISGIETVVTGIGRTYTGHTSLVDYSRDIVYFDKVLSLSEENYALINERIHQRVNKNITIEASNRDVNNTDNPHLKRDLTYNLLEFKKHIDTRSIRVTLKISDDDICQSKSSCIKWSVN</sequence>
<organism evidence="2 3">
    <name type="scientific">Salmonella enterica</name>
    <name type="common">Salmonella choleraesuis</name>
    <dbReference type="NCBI Taxonomy" id="28901"/>
    <lineage>
        <taxon>Bacteria</taxon>
        <taxon>Pseudomonadati</taxon>
        <taxon>Pseudomonadota</taxon>
        <taxon>Gammaproteobacteria</taxon>
        <taxon>Enterobacterales</taxon>
        <taxon>Enterobacteriaceae</taxon>
        <taxon>Salmonella</taxon>
    </lineage>
</organism>
<evidence type="ECO:0000313" key="3">
    <source>
        <dbReference type="Proteomes" id="UP000245912"/>
    </source>
</evidence>
<dbReference type="Proteomes" id="UP000245912">
    <property type="component" value="Unassembled WGS sequence"/>
</dbReference>
<gene>
    <name evidence="2" type="ORF">C4860_18210</name>
</gene>
<dbReference type="EMBL" id="QDLQ01000014">
    <property type="protein sequence ID" value="PVI95337.1"/>
    <property type="molecule type" value="Genomic_DNA"/>
</dbReference>
<dbReference type="RefSeq" id="WP_023228575.1">
    <property type="nucleotide sequence ID" value="NZ_CP075139.1"/>
</dbReference>
<keyword evidence="1" id="KW-0812">Transmembrane</keyword>
<dbReference type="AlphaFoldDB" id="A0A2T8T0Z1"/>
<proteinExistence type="predicted"/>
<keyword evidence="1" id="KW-1133">Transmembrane helix</keyword>